<feature type="coiled-coil region" evidence="10">
    <location>
        <begin position="44"/>
        <end position="112"/>
    </location>
</feature>
<keyword evidence="10" id="KW-0175">Coiled coil</keyword>
<proteinExistence type="predicted"/>
<evidence type="ECO:0000256" key="3">
    <source>
        <dbReference type="ARBA" id="ARBA00022679"/>
    </source>
</evidence>
<dbReference type="InterPro" id="IPR011009">
    <property type="entry name" value="Kinase-like_dom_sf"/>
</dbReference>
<dbReference type="GO" id="GO:0005524">
    <property type="term" value="F:ATP binding"/>
    <property type="evidence" value="ECO:0007669"/>
    <property type="project" value="UniProtKB-KW"/>
</dbReference>
<evidence type="ECO:0000256" key="7">
    <source>
        <dbReference type="ARBA" id="ARBA00022840"/>
    </source>
</evidence>
<sequence length="451" mass="50681">MLYVLQSGLDGEMMRLRQELKQTMDMYTSACKEALASKQKAWELQKWKTAKERKLEEAKLAEEAAVALAEKEKQKSKAAIDAARMAHRLAEMETQKRKIAEMRAKEEAKERRKAMEALAQNKAMYRRYSIEEIEVATDYFNISNKVGEGGYGPVYKGLLNHTPVAIKVLRPDISQGKRQFQQEVEVLSCIRHPHMVLLVGTCPEYGCLVYEYMENGSLEDRLFQKDNTPPIPWTVRFKIAAEIATGLLFLHQTKPEPIVHRDLKPANILLDRNCVSKIADVGLSRLVPASVADSVTQYRLTAAAGTFCYIDPEYQKTGMLGVKSDIYSLGIMLLQILTSKPAMALSHQVEESIEKGTFAELLDPAVPDWPVEEALSLAKLALKCCELRRRDRPDLGSVILPELDRLREFGNQKEANNYAIVPYRGHSHASLPPVPVGRSTTNASQVSFSAE</sequence>
<dbReference type="InterPro" id="IPR008271">
    <property type="entry name" value="Ser/Thr_kinase_AS"/>
</dbReference>
<evidence type="ECO:0000256" key="4">
    <source>
        <dbReference type="ARBA" id="ARBA00022741"/>
    </source>
</evidence>
<keyword evidence="7" id="KW-0067">ATP-binding</keyword>
<evidence type="ECO:0000256" key="5">
    <source>
        <dbReference type="ARBA" id="ARBA00022777"/>
    </source>
</evidence>
<feature type="domain" description="Protein kinase" evidence="12">
    <location>
        <begin position="140"/>
        <end position="403"/>
    </location>
</feature>
<dbReference type="AlphaFoldDB" id="A0A2P6RYE5"/>
<dbReference type="SMART" id="SM00220">
    <property type="entry name" value="S_TKc"/>
    <property type="match status" value="1"/>
</dbReference>
<comment type="catalytic activity">
    <reaction evidence="9">
        <text>L-seryl-[protein] + ATP = O-phospho-L-seryl-[protein] + ADP + H(+)</text>
        <dbReference type="Rhea" id="RHEA:17989"/>
        <dbReference type="Rhea" id="RHEA-COMP:9863"/>
        <dbReference type="Rhea" id="RHEA-COMP:11604"/>
        <dbReference type="ChEBI" id="CHEBI:15378"/>
        <dbReference type="ChEBI" id="CHEBI:29999"/>
        <dbReference type="ChEBI" id="CHEBI:30616"/>
        <dbReference type="ChEBI" id="CHEBI:83421"/>
        <dbReference type="ChEBI" id="CHEBI:456216"/>
        <dbReference type="EC" id="2.7.11.1"/>
    </reaction>
</comment>
<evidence type="ECO:0000256" key="2">
    <source>
        <dbReference type="ARBA" id="ARBA00022527"/>
    </source>
</evidence>
<evidence type="ECO:0000256" key="1">
    <source>
        <dbReference type="ARBA" id="ARBA00000900"/>
    </source>
</evidence>
<dbReference type="Gene3D" id="1.10.510.10">
    <property type="entry name" value="Transferase(Phosphotransferase) domain 1"/>
    <property type="match status" value="1"/>
</dbReference>
<dbReference type="GO" id="GO:0004674">
    <property type="term" value="F:protein serine/threonine kinase activity"/>
    <property type="evidence" value="ECO:0007669"/>
    <property type="project" value="UniProtKB-KW"/>
</dbReference>
<dbReference type="PANTHER" id="PTHR45647:SF51">
    <property type="entry name" value="PROTEIN KINASE SUPERFAMILY PROTEIN"/>
    <property type="match status" value="1"/>
</dbReference>
<feature type="region of interest" description="Disordered" evidence="11">
    <location>
        <begin position="431"/>
        <end position="451"/>
    </location>
</feature>
<evidence type="ECO:0000256" key="6">
    <source>
        <dbReference type="ARBA" id="ARBA00022786"/>
    </source>
</evidence>
<dbReference type="GO" id="GO:0061630">
    <property type="term" value="F:ubiquitin protein ligase activity"/>
    <property type="evidence" value="ECO:0007669"/>
    <property type="project" value="UniProtKB-EC"/>
</dbReference>
<keyword evidence="3 13" id="KW-0808">Transferase</keyword>
<evidence type="ECO:0000256" key="9">
    <source>
        <dbReference type="ARBA" id="ARBA00048679"/>
    </source>
</evidence>
<dbReference type="OMA" id="HAMVEKE"/>
<dbReference type="Proteomes" id="UP000238479">
    <property type="component" value="Chromosome 2"/>
</dbReference>
<comment type="catalytic activity">
    <reaction evidence="1">
        <text>S-ubiquitinyl-[E2 ubiquitin-conjugating enzyme]-L-cysteine + [acceptor protein]-L-lysine = [E2 ubiquitin-conjugating enzyme]-L-cysteine + N(6)-ubiquitinyl-[acceptor protein]-L-lysine.</text>
        <dbReference type="EC" id="2.3.2.27"/>
    </reaction>
</comment>
<dbReference type="InterPro" id="IPR000719">
    <property type="entry name" value="Prot_kinase_dom"/>
</dbReference>
<evidence type="ECO:0000256" key="10">
    <source>
        <dbReference type="SAM" id="Coils"/>
    </source>
</evidence>
<evidence type="ECO:0000256" key="8">
    <source>
        <dbReference type="ARBA" id="ARBA00047899"/>
    </source>
</evidence>
<accession>A0A2P6RYE5</accession>
<dbReference type="InterPro" id="IPR051348">
    <property type="entry name" value="U-box_ubiquitin_ligases"/>
</dbReference>
<protein>
    <recommendedName>
        <fullName evidence="12">Protein kinase domain-containing protein</fullName>
    </recommendedName>
</protein>
<dbReference type="Gramene" id="PRQ51442">
    <property type="protein sequence ID" value="PRQ51442"/>
    <property type="gene ID" value="RchiOBHm_Chr2g0144481"/>
</dbReference>
<dbReference type="PANTHER" id="PTHR45647">
    <property type="entry name" value="OS02G0152300 PROTEIN"/>
    <property type="match status" value="1"/>
</dbReference>
<dbReference type="FunFam" id="3.30.200.20:FF:000162">
    <property type="entry name" value="Adenine nucleotide alpha hydrolase-like domain kinase"/>
    <property type="match status" value="1"/>
</dbReference>
<comment type="caution">
    <text evidence="13">The sequence shown here is derived from an EMBL/GenBank/DDBJ whole genome shotgun (WGS) entry which is preliminary data.</text>
</comment>
<keyword evidence="5" id="KW-0418">Kinase</keyword>
<keyword evidence="14" id="KW-1185">Reference proteome</keyword>
<comment type="catalytic activity">
    <reaction evidence="8">
        <text>L-threonyl-[protein] + ATP = O-phospho-L-threonyl-[protein] + ADP + H(+)</text>
        <dbReference type="Rhea" id="RHEA:46608"/>
        <dbReference type="Rhea" id="RHEA-COMP:11060"/>
        <dbReference type="Rhea" id="RHEA-COMP:11605"/>
        <dbReference type="ChEBI" id="CHEBI:15378"/>
        <dbReference type="ChEBI" id="CHEBI:30013"/>
        <dbReference type="ChEBI" id="CHEBI:30616"/>
        <dbReference type="ChEBI" id="CHEBI:61977"/>
        <dbReference type="ChEBI" id="CHEBI:456216"/>
        <dbReference type="EC" id="2.7.11.1"/>
    </reaction>
</comment>
<evidence type="ECO:0000256" key="11">
    <source>
        <dbReference type="SAM" id="MobiDB-lite"/>
    </source>
</evidence>
<dbReference type="PROSITE" id="PS50011">
    <property type="entry name" value="PROTEIN_KINASE_DOM"/>
    <property type="match status" value="1"/>
</dbReference>
<evidence type="ECO:0000313" key="14">
    <source>
        <dbReference type="Proteomes" id="UP000238479"/>
    </source>
</evidence>
<dbReference type="Pfam" id="PF00069">
    <property type="entry name" value="Pkinase"/>
    <property type="match status" value="1"/>
</dbReference>
<feature type="compositionally biased region" description="Polar residues" evidence="11">
    <location>
        <begin position="438"/>
        <end position="451"/>
    </location>
</feature>
<keyword evidence="2" id="KW-0723">Serine/threonine-protein kinase</keyword>
<keyword evidence="4" id="KW-0547">Nucleotide-binding</keyword>
<evidence type="ECO:0000259" key="12">
    <source>
        <dbReference type="PROSITE" id="PS50011"/>
    </source>
</evidence>
<gene>
    <name evidence="13" type="ORF">RchiOBHm_Chr2g0144481</name>
</gene>
<organism evidence="13 14">
    <name type="scientific">Rosa chinensis</name>
    <name type="common">China rose</name>
    <dbReference type="NCBI Taxonomy" id="74649"/>
    <lineage>
        <taxon>Eukaryota</taxon>
        <taxon>Viridiplantae</taxon>
        <taxon>Streptophyta</taxon>
        <taxon>Embryophyta</taxon>
        <taxon>Tracheophyta</taxon>
        <taxon>Spermatophyta</taxon>
        <taxon>Magnoliopsida</taxon>
        <taxon>eudicotyledons</taxon>
        <taxon>Gunneridae</taxon>
        <taxon>Pentapetalae</taxon>
        <taxon>rosids</taxon>
        <taxon>fabids</taxon>
        <taxon>Rosales</taxon>
        <taxon>Rosaceae</taxon>
        <taxon>Rosoideae</taxon>
        <taxon>Rosoideae incertae sedis</taxon>
        <taxon>Rosa</taxon>
    </lineage>
</organism>
<dbReference type="EMBL" id="PDCK01000040">
    <property type="protein sequence ID" value="PRQ51442.1"/>
    <property type="molecule type" value="Genomic_DNA"/>
</dbReference>
<reference evidence="13 14" key="1">
    <citation type="journal article" date="2018" name="Nat. Genet.">
        <title>The Rosa genome provides new insights in the design of modern roses.</title>
        <authorList>
            <person name="Bendahmane M."/>
        </authorList>
    </citation>
    <scope>NUCLEOTIDE SEQUENCE [LARGE SCALE GENOMIC DNA]</scope>
    <source>
        <strain evidence="14">cv. Old Blush</strain>
    </source>
</reference>
<dbReference type="STRING" id="74649.A0A2P6RYE5"/>
<evidence type="ECO:0000313" key="13">
    <source>
        <dbReference type="EMBL" id="PRQ51442.1"/>
    </source>
</evidence>
<dbReference type="Gene3D" id="3.30.200.20">
    <property type="entry name" value="Phosphorylase Kinase, domain 1"/>
    <property type="match status" value="1"/>
</dbReference>
<dbReference type="FunFam" id="1.10.510.10:FF:001023">
    <property type="entry name" value="Os07g0541700 protein"/>
    <property type="match status" value="1"/>
</dbReference>
<name>A0A2P6RYE5_ROSCH</name>
<dbReference type="SUPFAM" id="SSF56112">
    <property type="entry name" value="Protein kinase-like (PK-like)"/>
    <property type="match status" value="1"/>
</dbReference>
<dbReference type="PROSITE" id="PS00108">
    <property type="entry name" value="PROTEIN_KINASE_ST"/>
    <property type="match status" value="1"/>
</dbReference>
<keyword evidence="6" id="KW-0833">Ubl conjugation pathway</keyword>